<dbReference type="Gene3D" id="1.10.490.50">
    <property type="entry name" value="Antibiotic binding domain of TipA-like multidrug resistance regulators"/>
    <property type="match status" value="1"/>
</dbReference>
<keyword evidence="7" id="KW-1185">Reference proteome</keyword>
<dbReference type="EMBL" id="FNQH01000002">
    <property type="protein sequence ID" value="SEA26302.1"/>
    <property type="molecule type" value="Genomic_DNA"/>
</dbReference>
<dbReference type="InterPro" id="IPR012925">
    <property type="entry name" value="TipAS_dom"/>
</dbReference>
<name>A0AB37ZZ36_9LACT</name>
<dbReference type="InterPro" id="IPR036244">
    <property type="entry name" value="TipA-like_antibiotic-bd"/>
</dbReference>
<gene>
    <name evidence="6" type="ORF">SAMN04488525_102428</name>
</gene>
<evidence type="ECO:0000256" key="4">
    <source>
        <dbReference type="ARBA" id="ARBA00023163"/>
    </source>
</evidence>
<dbReference type="CDD" id="cd01106">
    <property type="entry name" value="HTH_TipAL-Mta"/>
    <property type="match status" value="1"/>
</dbReference>
<dbReference type="PANTHER" id="PTHR30204">
    <property type="entry name" value="REDOX-CYCLING DRUG-SENSING TRANSCRIPTIONAL ACTIVATOR SOXR"/>
    <property type="match status" value="1"/>
</dbReference>
<dbReference type="PROSITE" id="PS50937">
    <property type="entry name" value="HTH_MERR_2"/>
    <property type="match status" value="1"/>
</dbReference>
<dbReference type="SUPFAM" id="SSF46955">
    <property type="entry name" value="Putative DNA-binding domain"/>
    <property type="match status" value="1"/>
</dbReference>
<comment type="caution">
    <text evidence="6">The sequence shown here is derived from an EMBL/GenBank/DDBJ whole genome shotgun (WGS) entry which is preliminary data.</text>
</comment>
<sequence length="255" mass="28856">MEYTIQKLSRLAGISTRTVRFYDEIGLLKPKRTSSSGYRIYGEAEVDRLQQILFFKQLSFSLDEIKAAMDDPAYDAERSLVAHKQALLEKKAEIELLIRTVDATLDEKRGGRKMSDKEKFEGMKKEVLAQNESRYGQEIRGKYGEKTIQASNKKFVGMCEADFDAMQEMAAHLQELLTEAMATGDAGGESALAVAALHKQWLSYTWPSYSPEAHRGLAQMYVDDERFMAYYDKASGKGAAVFLRDAIHNYTEKAE</sequence>
<evidence type="ECO:0000313" key="7">
    <source>
        <dbReference type="Proteomes" id="UP000199042"/>
    </source>
</evidence>
<dbReference type="Pfam" id="PF07739">
    <property type="entry name" value="TipAS"/>
    <property type="match status" value="1"/>
</dbReference>
<dbReference type="Gene3D" id="1.10.1660.10">
    <property type="match status" value="1"/>
</dbReference>
<dbReference type="AlphaFoldDB" id="A0AB37ZZ36"/>
<dbReference type="RefSeq" id="WP_086987664.1">
    <property type="nucleotide sequence ID" value="NZ_FJNA01000003.1"/>
</dbReference>
<accession>A0AB37ZZ36</accession>
<proteinExistence type="predicted"/>
<feature type="domain" description="HTH merR-type" evidence="5">
    <location>
        <begin position="1"/>
        <end position="71"/>
    </location>
</feature>
<organism evidence="6 7">
    <name type="scientific">Trichococcus collinsii</name>
    <dbReference type="NCBI Taxonomy" id="157076"/>
    <lineage>
        <taxon>Bacteria</taxon>
        <taxon>Bacillati</taxon>
        <taxon>Bacillota</taxon>
        <taxon>Bacilli</taxon>
        <taxon>Lactobacillales</taxon>
        <taxon>Carnobacteriaceae</taxon>
        <taxon>Trichococcus</taxon>
    </lineage>
</organism>
<keyword evidence="3" id="KW-0010">Activator</keyword>
<reference evidence="6 7" key="1">
    <citation type="submission" date="2016-10" db="EMBL/GenBank/DDBJ databases">
        <authorList>
            <person name="Varghese N."/>
            <person name="Submissions S."/>
        </authorList>
    </citation>
    <scope>NUCLEOTIDE SEQUENCE [LARGE SCALE GENOMIC DNA]</scope>
    <source>
        <strain evidence="6 7">DSM 14526</strain>
    </source>
</reference>
<dbReference type="PANTHER" id="PTHR30204:SF90">
    <property type="entry name" value="HTH-TYPE TRANSCRIPTIONAL ACTIVATOR MTA"/>
    <property type="match status" value="1"/>
</dbReference>
<dbReference type="GO" id="GO:0003677">
    <property type="term" value="F:DNA binding"/>
    <property type="evidence" value="ECO:0007669"/>
    <property type="project" value="UniProtKB-KW"/>
</dbReference>
<evidence type="ECO:0000256" key="3">
    <source>
        <dbReference type="ARBA" id="ARBA00023159"/>
    </source>
</evidence>
<dbReference type="GO" id="GO:0003700">
    <property type="term" value="F:DNA-binding transcription factor activity"/>
    <property type="evidence" value="ECO:0007669"/>
    <property type="project" value="InterPro"/>
</dbReference>
<keyword evidence="4" id="KW-0804">Transcription</keyword>
<evidence type="ECO:0000256" key="1">
    <source>
        <dbReference type="ARBA" id="ARBA00023015"/>
    </source>
</evidence>
<keyword evidence="2 6" id="KW-0238">DNA-binding</keyword>
<dbReference type="SUPFAM" id="SSF89082">
    <property type="entry name" value="Antibiotic binding domain of TipA-like multidrug resistance regulators"/>
    <property type="match status" value="1"/>
</dbReference>
<evidence type="ECO:0000313" key="6">
    <source>
        <dbReference type="EMBL" id="SEA26302.1"/>
    </source>
</evidence>
<dbReference type="SMART" id="SM00422">
    <property type="entry name" value="HTH_MERR"/>
    <property type="match status" value="1"/>
</dbReference>
<dbReference type="Proteomes" id="UP000199042">
    <property type="component" value="Unassembled WGS sequence"/>
</dbReference>
<dbReference type="InterPro" id="IPR009061">
    <property type="entry name" value="DNA-bd_dom_put_sf"/>
</dbReference>
<keyword evidence="1" id="KW-0805">Transcription regulation</keyword>
<protein>
    <submittedName>
        <fullName evidence="6">DNA-binding transcriptional regulator, MerR family</fullName>
    </submittedName>
</protein>
<dbReference type="InterPro" id="IPR000551">
    <property type="entry name" value="MerR-type_HTH_dom"/>
</dbReference>
<dbReference type="PRINTS" id="PR00040">
    <property type="entry name" value="HTHMERR"/>
</dbReference>
<evidence type="ECO:0000256" key="2">
    <source>
        <dbReference type="ARBA" id="ARBA00023125"/>
    </source>
</evidence>
<dbReference type="Pfam" id="PF13411">
    <property type="entry name" value="MerR_1"/>
    <property type="match status" value="1"/>
</dbReference>
<evidence type="ECO:0000259" key="5">
    <source>
        <dbReference type="PROSITE" id="PS50937"/>
    </source>
</evidence>
<dbReference type="InterPro" id="IPR047057">
    <property type="entry name" value="MerR_fam"/>
</dbReference>